<dbReference type="GO" id="GO:0016301">
    <property type="term" value="F:kinase activity"/>
    <property type="evidence" value="ECO:0007669"/>
    <property type="project" value="UniProtKB-KW"/>
</dbReference>
<keyword evidence="2" id="KW-1185">Reference proteome</keyword>
<gene>
    <name evidence="1" type="ORF">C7441_113147</name>
</gene>
<keyword evidence="1" id="KW-0808">Transferase</keyword>
<evidence type="ECO:0000313" key="1">
    <source>
        <dbReference type="EMBL" id="PWJ80220.1"/>
    </source>
</evidence>
<reference evidence="1 2" key="1">
    <citation type="submission" date="2018-05" db="EMBL/GenBank/DDBJ databases">
        <title>Genomic Encyclopedia of Type Strains, Phase IV (KMG-IV): sequencing the most valuable type-strain genomes for metagenomic binning, comparative biology and taxonomic classification.</title>
        <authorList>
            <person name="Goeker M."/>
        </authorList>
    </citation>
    <scope>NUCLEOTIDE SEQUENCE [LARGE SCALE GENOMIC DNA]</scope>
    <source>
        <strain evidence="1 2">DSM 6986</strain>
    </source>
</reference>
<dbReference type="EMBL" id="QGGG01000013">
    <property type="protein sequence ID" value="PWJ80220.1"/>
    <property type="molecule type" value="Genomic_DNA"/>
</dbReference>
<keyword evidence="1" id="KW-0418">Kinase</keyword>
<dbReference type="InterPro" id="IPR011009">
    <property type="entry name" value="Kinase-like_dom_sf"/>
</dbReference>
<dbReference type="OrthoDB" id="8028712at2"/>
<name>A0A316C168_PSESE</name>
<comment type="caution">
    <text evidence="1">The sequence shown here is derived from an EMBL/GenBank/DDBJ whole genome shotgun (WGS) entry which is preliminary data.</text>
</comment>
<protein>
    <submittedName>
        <fullName evidence="1">Lipopolysaccharide kinase (Kdo/WaaP) family protein</fullName>
    </submittedName>
</protein>
<dbReference type="RefSeq" id="WP_109614030.1">
    <property type="nucleotide sequence ID" value="NZ_QGGG01000013.1"/>
</dbReference>
<sequence length="287" mass="31647">MGYDSDILSPAGKTELLGLLAARRHERVSSATVDGRIVWIKRYDVEGETLAKRLHHLLSPLLPAYLRASPRVDGAGFIEREIRKMDAFRAADFPVADVIYRDETVLVLSNVEIVQKLLRRLRETDPQAHDELLVGAAAALGRLHRAGLCHGRPHPRDMFVRDERWGFIDFEEEPERIAPLASAQARDVWLLFLQVSSQALLPDTEQRALTAYRAAAPAGIFAPLRDIVRVFSPLILPLRLLDRVALGKDGRRVLKATSFLNSALAAMASAGGHVPPSPAIGRDGPKG</sequence>
<dbReference type="Proteomes" id="UP000245396">
    <property type="component" value="Unassembled WGS sequence"/>
</dbReference>
<organism evidence="1 2">
    <name type="scientific">Pseudaminobacter salicylatoxidans</name>
    <dbReference type="NCBI Taxonomy" id="93369"/>
    <lineage>
        <taxon>Bacteria</taxon>
        <taxon>Pseudomonadati</taxon>
        <taxon>Pseudomonadota</taxon>
        <taxon>Alphaproteobacteria</taxon>
        <taxon>Hyphomicrobiales</taxon>
        <taxon>Phyllobacteriaceae</taxon>
        <taxon>Pseudaminobacter</taxon>
    </lineage>
</organism>
<proteinExistence type="predicted"/>
<dbReference type="AlphaFoldDB" id="A0A316C168"/>
<dbReference type="Pfam" id="PF06293">
    <property type="entry name" value="Kdo"/>
    <property type="match status" value="1"/>
</dbReference>
<evidence type="ECO:0000313" key="2">
    <source>
        <dbReference type="Proteomes" id="UP000245396"/>
    </source>
</evidence>
<dbReference type="SUPFAM" id="SSF56112">
    <property type="entry name" value="Protein kinase-like (PK-like)"/>
    <property type="match status" value="1"/>
</dbReference>
<accession>A0A316C168</accession>
<dbReference type="STRING" id="1192868.GCA_000304395_04390"/>